<comment type="caution">
    <text evidence="2">The sequence shown here is derived from an EMBL/GenBank/DDBJ whole genome shotgun (WGS) entry which is preliminary data.</text>
</comment>
<evidence type="ECO:0000313" key="2">
    <source>
        <dbReference type="EMBL" id="KAG5393631.1"/>
    </source>
</evidence>
<sequence length="588" mass="66525">STSESLEAVRDGYGEANLSLFDTCGLFFPILRHMCHKFLRLLLALLVRAREEGLLFGLNEIRHLFLMKRNNQNPMTFLMLLVQGVKLYRAPRIVIRTGEKRFFVFKVDQASVGDYDFSRLPRLWAEDIVHSGKSSMSPDLRCLIRVLRRGRSDWSSFDQPRIRAAFQLPDGLGITPTIPGALECEFEPSQEDVKITPRHLVASNRLKRRISWRSSFFTSISASTSKVTSGLPPISIADSDDEDAPGGRESPVSLSPGLQDNFVVTSRKRRRLSNAAVPESSCSGRKPKGWKLVLEGDGPLSACRPPSLVSPGEEEAYAKVVTMSSKVRFADLFYCNDGGPVRALLNESEVKKGKAVVWRLSEELRVAKEETRKKMGEVMLLKDEWQSARRERASFETEATALRTKEMFAELEAGRDRDIRKGSRAAHREAASSFREVLAFLEKRWVDKKKEMSAEIQLHEVIANLDLLNKIKNEGLVVDEEIVRLKEMEKDCEAIASLDAVPDWSVAGDAPQSMDQYMEPPTHGDQDVLNNSTEVRPSDRTNQTNQAVYRIDPRTSEMEFRLEPRSNDRADRTRARLSRPSRHSKDNS</sequence>
<feature type="compositionally biased region" description="Basic and acidic residues" evidence="1">
    <location>
        <begin position="551"/>
        <end position="574"/>
    </location>
</feature>
<dbReference type="EMBL" id="JADBGQ010000006">
    <property type="protein sequence ID" value="KAG5393631.1"/>
    <property type="molecule type" value="Genomic_DNA"/>
</dbReference>
<accession>A0ABQ7M4A8</accession>
<gene>
    <name evidence="2" type="primary">A06p033230.1_BraROA</name>
    <name evidence="2" type="ORF">IGI04_023594</name>
</gene>
<keyword evidence="3" id="KW-1185">Reference proteome</keyword>
<reference evidence="2 3" key="1">
    <citation type="submission" date="2021-03" db="EMBL/GenBank/DDBJ databases">
        <authorList>
            <person name="King G.J."/>
            <person name="Bancroft I."/>
            <person name="Baten A."/>
            <person name="Bloomfield J."/>
            <person name="Borpatragohain P."/>
            <person name="He Z."/>
            <person name="Irish N."/>
            <person name="Irwin J."/>
            <person name="Liu K."/>
            <person name="Mauleon R.P."/>
            <person name="Moore J."/>
            <person name="Morris R."/>
            <person name="Ostergaard L."/>
            <person name="Wang B."/>
            <person name="Wells R."/>
        </authorList>
    </citation>
    <scope>NUCLEOTIDE SEQUENCE [LARGE SCALE GENOMIC DNA]</scope>
    <source>
        <strain evidence="2">R-o-18</strain>
        <tissue evidence="2">Leaf</tissue>
    </source>
</reference>
<evidence type="ECO:0000313" key="3">
    <source>
        <dbReference type="Proteomes" id="UP000823674"/>
    </source>
</evidence>
<organism evidence="2 3">
    <name type="scientific">Brassica rapa subsp. trilocularis</name>
    <dbReference type="NCBI Taxonomy" id="1813537"/>
    <lineage>
        <taxon>Eukaryota</taxon>
        <taxon>Viridiplantae</taxon>
        <taxon>Streptophyta</taxon>
        <taxon>Embryophyta</taxon>
        <taxon>Tracheophyta</taxon>
        <taxon>Spermatophyta</taxon>
        <taxon>Magnoliopsida</taxon>
        <taxon>eudicotyledons</taxon>
        <taxon>Gunneridae</taxon>
        <taxon>Pentapetalae</taxon>
        <taxon>rosids</taxon>
        <taxon>malvids</taxon>
        <taxon>Brassicales</taxon>
        <taxon>Brassicaceae</taxon>
        <taxon>Brassiceae</taxon>
        <taxon>Brassica</taxon>
    </lineage>
</organism>
<proteinExistence type="predicted"/>
<dbReference type="Proteomes" id="UP000823674">
    <property type="component" value="Chromosome A06"/>
</dbReference>
<evidence type="ECO:0000256" key="1">
    <source>
        <dbReference type="SAM" id="MobiDB-lite"/>
    </source>
</evidence>
<name>A0ABQ7M4A8_BRACM</name>
<feature type="non-terminal residue" evidence="2">
    <location>
        <position position="1"/>
    </location>
</feature>
<feature type="compositionally biased region" description="Polar residues" evidence="1">
    <location>
        <begin position="528"/>
        <end position="547"/>
    </location>
</feature>
<protein>
    <submittedName>
        <fullName evidence="2">Uncharacterized protein</fullName>
    </submittedName>
</protein>
<feature type="region of interest" description="Disordered" evidence="1">
    <location>
        <begin position="225"/>
        <end position="258"/>
    </location>
</feature>
<feature type="region of interest" description="Disordered" evidence="1">
    <location>
        <begin position="506"/>
        <end position="588"/>
    </location>
</feature>